<proteinExistence type="inferred from homology"/>
<feature type="active site" description="Charge relay system" evidence="5">
    <location>
        <position position="132"/>
    </location>
</feature>
<reference evidence="8 9" key="1">
    <citation type="submission" date="2017-06" db="EMBL/GenBank/DDBJ databases">
        <title>Draft genome sequence of a variant of Elsinoe murrayae.</title>
        <authorList>
            <person name="Cheng Q."/>
        </authorList>
    </citation>
    <scope>NUCLEOTIDE SEQUENCE [LARGE SCALE GENOMIC DNA]</scope>
    <source>
        <strain evidence="8 9">CQ-2017a</strain>
    </source>
</reference>
<dbReference type="SUPFAM" id="SSF75304">
    <property type="entry name" value="Amidase signature (AS) enzymes"/>
    <property type="match status" value="1"/>
</dbReference>
<evidence type="ECO:0000256" key="6">
    <source>
        <dbReference type="PIRSR" id="PIRSR001221-2"/>
    </source>
</evidence>
<dbReference type="PANTHER" id="PTHR46072:SF11">
    <property type="entry name" value="AMIDASE-RELATED"/>
    <property type="match status" value="1"/>
</dbReference>
<dbReference type="FunCoup" id="A0A2K1QHI4">
    <property type="interactions" value="48"/>
</dbReference>
<evidence type="ECO:0000256" key="4">
    <source>
        <dbReference type="ARBA" id="ARBA00022801"/>
    </source>
</evidence>
<organism evidence="8 9">
    <name type="scientific">Sphaceloma murrayae</name>
    <dbReference type="NCBI Taxonomy" id="2082308"/>
    <lineage>
        <taxon>Eukaryota</taxon>
        <taxon>Fungi</taxon>
        <taxon>Dikarya</taxon>
        <taxon>Ascomycota</taxon>
        <taxon>Pezizomycotina</taxon>
        <taxon>Dothideomycetes</taxon>
        <taxon>Dothideomycetidae</taxon>
        <taxon>Myriangiales</taxon>
        <taxon>Elsinoaceae</taxon>
        <taxon>Sphaceloma</taxon>
    </lineage>
</organism>
<dbReference type="InParanoid" id="A0A2K1QHI4"/>
<feature type="binding site" evidence="6">
    <location>
        <position position="207"/>
    </location>
    <ligand>
        <name>substrate</name>
    </ligand>
</feature>
<feature type="binding site" evidence="6">
    <location>
        <position position="181"/>
    </location>
    <ligand>
        <name>substrate</name>
    </ligand>
</feature>
<protein>
    <recommendedName>
        <fullName evidence="3">amidase</fullName>
        <ecNumber evidence="3">3.5.1.4</ecNumber>
    </recommendedName>
</protein>
<feature type="domain" description="Amidase" evidence="7">
    <location>
        <begin position="76"/>
        <end position="518"/>
    </location>
</feature>
<name>A0A2K1QHI4_9PEZI</name>
<comment type="catalytic activity">
    <reaction evidence="1">
        <text>a monocarboxylic acid amide + H2O = a monocarboxylate + NH4(+)</text>
        <dbReference type="Rhea" id="RHEA:12020"/>
        <dbReference type="ChEBI" id="CHEBI:15377"/>
        <dbReference type="ChEBI" id="CHEBI:28938"/>
        <dbReference type="ChEBI" id="CHEBI:35757"/>
        <dbReference type="ChEBI" id="CHEBI:83628"/>
        <dbReference type="EC" id="3.5.1.4"/>
    </reaction>
</comment>
<dbReference type="Proteomes" id="UP000243797">
    <property type="component" value="Unassembled WGS sequence"/>
</dbReference>
<dbReference type="OrthoDB" id="6428749at2759"/>
<feature type="active site" description="Acyl-ester intermediate" evidence="5">
    <location>
        <position position="231"/>
    </location>
</feature>
<evidence type="ECO:0000256" key="5">
    <source>
        <dbReference type="PIRSR" id="PIRSR001221-1"/>
    </source>
</evidence>
<comment type="similarity">
    <text evidence="2">Belongs to the amidase family.</text>
</comment>
<accession>A0A2K1QHI4</accession>
<evidence type="ECO:0000259" key="7">
    <source>
        <dbReference type="Pfam" id="PF01425"/>
    </source>
</evidence>
<sequence length="528" mass="57840">MAKWEELAASKRRQLADSIPEEWRIPKDKLPPEEQASVVDWPKSSGFFTSHELEITEVTATAVLEKLRSREWTSEEVTLAFLKRAAVAQQLTNCLSEFFPSRALSTARSLDAHLAATGRPLGPLHGLPISLKDNFQLTGLDSTDGFASWIDQPASSNSALVDLLLSLGAVPYVKTNVPTAMMIAETVNNVFGRTLNPLNRKLTSGGSSGGESALIAFKGSCLGVGTDIGGSLRIPAACTGIYTVRPSAGRFPTGGAKSGLAGQEAVRSVLGPMARSLEDVALWARAVVGAEPWRVDPLCLPVPWREVETRRGKIGVMWDDGIVRPTPPVQRALKETVEKLKKAGYEIVDWAPELHKELYEVLGEFFVADGGKTLRTIFEPTQEPFRPELAAYEQATELGVSQLWKLQTKRLQLITAYLERWQRAGIDAMLCPTTPYATVEHGNFKCVSYTGVFNVLDYSATSFPSGLYANEEVDRLSDQAVLSELDAQTKKDYDAAAVHGMPISLQLVAQRLEEERVLAMTRDIVRLL</sequence>
<evidence type="ECO:0000256" key="2">
    <source>
        <dbReference type="ARBA" id="ARBA00009199"/>
    </source>
</evidence>
<dbReference type="InterPro" id="IPR023631">
    <property type="entry name" value="Amidase_dom"/>
</dbReference>
<dbReference type="Pfam" id="PF01425">
    <property type="entry name" value="Amidase"/>
    <property type="match status" value="1"/>
</dbReference>
<comment type="caution">
    <text evidence="8">The sequence shown here is derived from an EMBL/GenBank/DDBJ whole genome shotgun (WGS) entry which is preliminary data.</text>
</comment>
<evidence type="ECO:0000256" key="3">
    <source>
        <dbReference type="ARBA" id="ARBA00012922"/>
    </source>
</evidence>
<feature type="active site" description="Charge relay system" evidence="5">
    <location>
        <position position="207"/>
    </location>
</feature>
<dbReference type="PIRSF" id="PIRSF001221">
    <property type="entry name" value="Amidase_fungi"/>
    <property type="match status" value="1"/>
</dbReference>
<dbReference type="PANTHER" id="PTHR46072">
    <property type="entry name" value="AMIDASE-RELATED-RELATED"/>
    <property type="match status" value="1"/>
</dbReference>
<evidence type="ECO:0000313" key="9">
    <source>
        <dbReference type="Proteomes" id="UP000243797"/>
    </source>
</evidence>
<dbReference type="PROSITE" id="PS00571">
    <property type="entry name" value="AMIDASES"/>
    <property type="match status" value="1"/>
</dbReference>
<keyword evidence="4 8" id="KW-0378">Hydrolase</keyword>
<feature type="binding site" evidence="6">
    <location>
        <begin position="228"/>
        <end position="231"/>
    </location>
    <ligand>
        <name>substrate</name>
    </ligand>
</feature>
<evidence type="ECO:0000313" key="8">
    <source>
        <dbReference type="EMBL" id="PNS14323.1"/>
    </source>
</evidence>
<dbReference type="EC" id="3.5.1.4" evidence="3"/>
<dbReference type="EMBL" id="NKHZ01000088">
    <property type="protein sequence ID" value="PNS14323.1"/>
    <property type="molecule type" value="Genomic_DNA"/>
</dbReference>
<dbReference type="STRING" id="2082308.A0A2K1QHI4"/>
<dbReference type="InterPro" id="IPR020556">
    <property type="entry name" value="Amidase_CS"/>
</dbReference>
<dbReference type="InterPro" id="IPR036928">
    <property type="entry name" value="AS_sf"/>
</dbReference>
<dbReference type="Gene3D" id="3.90.1300.10">
    <property type="entry name" value="Amidase signature (AS) domain"/>
    <property type="match status" value="1"/>
</dbReference>
<dbReference type="GO" id="GO:0004040">
    <property type="term" value="F:amidase activity"/>
    <property type="evidence" value="ECO:0007669"/>
    <property type="project" value="UniProtKB-EC"/>
</dbReference>
<gene>
    <name evidence="8" type="ORF">CAC42_6836</name>
</gene>
<dbReference type="AlphaFoldDB" id="A0A2K1QHI4"/>
<keyword evidence="9" id="KW-1185">Reference proteome</keyword>
<evidence type="ECO:0000256" key="1">
    <source>
        <dbReference type="ARBA" id="ARBA00001311"/>
    </source>
</evidence>